<reference evidence="2 3" key="1">
    <citation type="submission" date="2024-09" db="EMBL/GenBank/DDBJ databases">
        <authorList>
            <person name="Sun Q."/>
            <person name="Mori K."/>
        </authorList>
    </citation>
    <scope>NUCLEOTIDE SEQUENCE [LARGE SCALE GENOMIC DNA]</scope>
    <source>
        <strain evidence="2 3">NCAIM B.02301</strain>
    </source>
</reference>
<dbReference type="PANTHER" id="PTHR14911:SF13">
    <property type="entry name" value="TRNA (GUANINE(6)-N2)-METHYLTRANSFERASE THUMP3"/>
    <property type="match status" value="1"/>
</dbReference>
<dbReference type="InterPro" id="IPR000241">
    <property type="entry name" value="RlmKL-like_Mtase"/>
</dbReference>
<dbReference type="Proteomes" id="UP001589833">
    <property type="component" value="Unassembled WGS sequence"/>
</dbReference>
<evidence type="ECO:0000313" key="2">
    <source>
        <dbReference type="EMBL" id="MFC0560696.1"/>
    </source>
</evidence>
<dbReference type="PANTHER" id="PTHR14911">
    <property type="entry name" value="THUMP DOMAIN-CONTAINING"/>
    <property type="match status" value="1"/>
</dbReference>
<keyword evidence="2" id="KW-0489">Methyltransferase</keyword>
<dbReference type="SUPFAM" id="SSF53335">
    <property type="entry name" value="S-adenosyl-L-methionine-dependent methyltransferases"/>
    <property type="match status" value="1"/>
</dbReference>
<dbReference type="RefSeq" id="WP_273847892.1">
    <property type="nucleotide sequence ID" value="NZ_JAQQWT010000039.1"/>
</dbReference>
<gene>
    <name evidence="2" type="ORF">ACFFH4_17080</name>
</gene>
<dbReference type="InterPro" id="IPR029063">
    <property type="entry name" value="SAM-dependent_MTases_sf"/>
</dbReference>
<comment type="caution">
    <text evidence="2">The sequence shown here is derived from an EMBL/GenBank/DDBJ whole genome shotgun (WGS) entry which is preliminary data.</text>
</comment>
<protein>
    <submittedName>
        <fullName evidence="2">TRM11 family SAM-dependent methyltransferase</fullName>
    </submittedName>
</protein>
<dbReference type="CDD" id="cd02440">
    <property type="entry name" value="AdoMet_MTases"/>
    <property type="match status" value="1"/>
</dbReference>
<dbReference type="Pfam" id="PF01170">
    <property type="entry name" value="UPF0020"/>
    <property type="match status" value="1"/>
</dbReference>
<evidence type="ECO:0000313" key="3">
    <source>
        <dbReference type="Proteomes" id="UP001589833"/>
    </source>
</evidence>
<keyword evidence="3" id="KW-1185">Reference proteome</keyword>
<dbReference type="EMBL" id="JBHLTR010000037">
    <property type="protein sequence ID" value="MFC0560696.1"/>
    <property type="molecule type" value="Genomic_DNA"/>
</dbReference>
<evidence type="ECO:0000259" key="1">
    <source>
        <dbReference type="Pfam" id="PF01170"/>
    </source>
</evidence>
<keyword evidence="2" id="KW-0808">Transferase</keyword>
<proteinExistence type="predicted"/>
<dbReference type="Gene3D" id="3.40.50.150">
    <property type="entry name" value="Vaccinia Virus protein VP39"/>
    <property type="match status" value="1"/>
</dbReference>
<dbReference type="GO" id="GO:0032259">
    <property type="term" value="P:methylation"/>
    <property type="evidence" value="ECO:0007669"/>
    <property type="project" value="UniProtKB-KW"/>
</dbReference>
<organism evidence="2 3">
    <name type="scientific">Halalkalibacter alkalisediminis</name>
    <dbReference type="NCBI Taxonomy" id="935616"/>
    <lineage>
        <taxon>Bacteria</taxon>
        <taxon>Bacillati</taxon>
        <taxon>Bacillota</taxon>
        <taxon>Bacilli</taxon>
        <taxon>Bacillales</taxon>
        <taxon>Bacillaceae</taxon>
        <taxon>Halalkalibacter</taxon>
    </lineage>
</organism>
<dbReference type="GO" id="GO:0008168">
    <property type="term" value="F:methyltransferase activity"/>
    <property type="evidence" value="ECO:0007669"/>
    <property type="project" value="UniProtKB-KW"/>
</dbReference>
<accession>A0ABV6NIZ8</accession>
<sequence length="312" mass="35255">MTKKYIYMYSYHEDEDFLCKLEMRSLFGFDTSSSILHSTIKRDPSRSPFIKARVDVLFQEASIEQLIKNVKELNTIEQTCKVMFVQHGDQKKTNKVEFQQRRSIEREVGLNLPGEVDLVNPEIIFGILKVDEGWVFGDYIKSKAVWLKHQVKPHNYSTALSTRVARAVVNIAVPDPNGLKVIDPCCGIGTVLIEALSMEIDIVGRDLNPLVIPGARGNVAYFGYTGEVVLGDMRNVTNNYDVAIIDMPYNLCSIITSKEKLEMIQSARQFSRKVVIVTVEPMDLVIEAAGFEIVDRCVARKGTFSREVLVCH</sequence>
<feature type="domain" description="Ribosomal RNA large subunit methyltransferase K/L-like methyltransferase" evidence="1">
    <location>
        <begin position="152"/>
        <end position="251"/>
    </location>
</feature>
<name>A0ABV6NIZ8_9BACI</name>